<keyword evidence="21" id="KW-1185">Reference proteome</keyword>
<dbReference type="PANTHER" id="PTHR13710">
    <property type="entry name" value="DNA HELICASE RECQ FAMILY MEMBER"/>
    <property type="match status" value="1"/>
</dbReference>
<dbReference type="GO" id="GO:0006260">
    <property type="term" value="P:DNA replication"/>
    <property type="evidence" value="ECO:0007669"/>
    <property type="project" value="InterPro"/>
</dbReference>
<dbReference type="Pfam" id="PF00271">
    <property type="entry name" value="Helicase_C"/>
    <property type="match status" value="1"/>
</dbReference>
<dbReference type="PROSITE" id="PS51192">
    <property type="entry name" value="HELICASE_ATP_BIND_1"/>
    <property type="match status" value="1"/>
</dbReference>
<feature type="domain" description="Helicase ATP-binding" evidence="18">
    <location>
        <begin position="27"/>
        <end position="196"/>
    </location>
</feature>
<name>A0A4P9C981_EUBML</name>
<dbReference type="SUPFAM" id="SSF47819">
    <property type="entry name" value="HRDC-like"/>
    <property type="match status" value="1"/>
</dbReference>
<dbReference type="InterPro" id="IPR044876">
    <property type="entry name" value="HRDC_dom_sf"/>
</dbReference>
<evidence type="ECO:0000313" key="20">
    <source>
        <dbReference type="EMBL" id="QCT72129.1"/>
    </source>
</evidence>
<dbReference type="Proteomes" id="UP000218387">
    <property type="component" value="Chromosome"/>
</dbReference>
<dbReference type="InterPro" id="IPR002121">
    <property type="entry name" value="HRDC_dom"/>
</dbReference>
<dbReference type="PANTHER" id="PTHR13710:SF105">
    <property type="entry name" value="ATP-DEPENDENT DNA HELICASE Q1"/>
    <property type="match status" value="1"/>
</dbReference>
<dbReference type="Pfam" id="PF00570">
    <property type="entry name" value="HRDC"/>
    <property type="match status" value="1"/>
</dbReference>
<dbReference type="FunFam" id="3.40.50.300:FF:001389">
    <property type="entry name" value="ATP-dependent DNA helicase RecQ"/>
    <property type="match status" value="1"/>
</dbReference>
<dbReference type="NCBIfam" id="TIGR01389">
    <property type="entry name" value="recQ"/>
    <property type="match status" value="1"/>
</dbReference>
<dbReference type="Gene3D" id="1.10.10.10">
    <property type="entry name" value="Winged helix-like DNA-binding domain superfamily/Winged helix DNA-binding domain"/>
    <property type="match status" value="1"/>
</dbReference>
<keyword evidence="14" id="KW-0413">Isomerase</keyword>
<keyword evidence="13" id="KW-0234">DNA repair</keyword>
<evidence type="ECO:0000256" key="5">
    <source>
        <dbReference type="ARBA" id="ARBA00022741"/>
    </source>
</evidence>
<dbReference type="InterPro" id="IPR014001">
    <property type="entry name" value="Helicase_ATP-bd"/>
</dbReference>
<keyword evidence="11" id="KW-0238">DNA-binding</keyword>
<comment type="catalytic activity">
    <reaction evidence="15">
        <text>Couples ATP hydrolysis with the unwinding of duplex DNA by translocating in the 3'-5' direction.</text>
        <dbReference type="EC" id="5.6.2.4"/>
    </reaction>
</comment>
<dbReference type="SMART" id="SM00490">
    <property type="entry name" value="HELICc"/>
    <property type="match status" value="1"/>
</dbReference>
<dbReference type="PROSITE" id="PS50967">
    <property type="entry name" value="HRDC"/>
    <property type="match status" value="1"/>
</dbReference>
<dbReference type="GO" id="GO:0043138">
    <property type="term" value="F:3'-5' DNA helicase activity"/>
    <property type="evidence" value="ECO:0007669"/>
    <property type="project" value="UniProtKB-EC"/>
</dbReference>
<dbReference type="Pfam" id="PF09382">
    <property type="entry name" value="RQC"/>
    <property type="match status" value="1"/>
</dbReference>
<feature type="domain" description="Helicase C-terminal" evidence="19">
    <location>
        <begin position="217"/>
        <end position="366"/>
    </location>
</feature>
<dbReference type="GO" id="GO:0003677">
    <property type="term" value="F:DNA binding"/>
    <property type="evidence" value="ECO:0007669"/>
    <property type="project" value="UniProtKB-KW"/>
</dbReference>
<accession>A0A4P9C981</accession>
<evidence type="ECO:0000256" key="9">
    <source>
        <dbReference type="ARBA" id="ARBA00022833"/>
    </source>
</evidence>
<reference evidence="20 21" key="1">
    <citation type="submission" date="2018-05" db="EMBL/GenBank/DDBJ databases">
        <title>Genome comparison of Eubacterium sp.</title>
        <authorList>
            <person name="Feng Y."/>
            <person name="Sanchez-Andrea I."/>
            <person name="Stams A.J.M."/>
            <person name="De Vos W.M."/>
        </authorList>
    </citation>
    <scope>NUCLEOTIDE SEQUENCE [LARGE SCALE GENOMIC DNA]</scope>
    <source>
        <strain evidence="20 21">YI</strain>
    </source>
</reference>
<evidence type="ECO:0000256" key="3">
    <source>
        <dbReference type="ARBA" id="ARBA00005446"/>
    </source>
</evidence>
<evidence type="ECO:0000259" key="18">
    <source>
        <dbReference type="PROSITE" id="PS51192"/>
    </source>
</evidence>
<evidence type="ECO:0000256" key="10">
    <source>
        <dbReference type="ARBA" id="ARBA00022840"/>
    </source>
</evidence>
<sequence length="613" mass="68769">MDQGSKHAVLKQYFGYDTFREGQEFLIDTILSGQDAVGVMPTGAGKSICFQVPAMLMDGITLVVSPLISLMKDQVGALTQSGVPAAFINSSLSSAEYREVLFDIRQGQCKILYIAPERLLAEGFLSFIREQDIAMVTVDEAHCVSQWGQDFRPSYLEIDRFVKSLDSRPILSAFTATATEQVRRDIVGLLDLNEPEVLVTGFDRKNLYFEVQKPPKKLDALLAILADHPDKSGIIYCATRKNVEEVCEKICAAGYPAVCYHAGLPDAVRKKNQDLFIFDEKPIVVATNAFGMGIDKSNVSFVVHYNMPGDMESYYQEAGRAGRDGEPADCILLYSGQDVRTQQFFIENSDREGGDPETNALLKQRDRQRLKDMTFYCHTNDCLRGYMLKYFGEDAPVCCDHCGNCQTQFEILDITIEAQKILSCIKRTGQRFGIKVVVDTLRGSKNQRILGLGFDKLSTYNIMADISEKRIRDIIHYLAMEGFIHITDDEYPVMRFGPRARDVLFGGERIEMKLPKEREPAPKSTGGKTKASAEALENPGLFDRLRNLRGRLAAEQNVPAYVVFSNAALTDMCRRLPKNNSEFLEVSGVGKAKLERYGEDFLHEIQDWLKAQA</sequence>
<evidence type="ECO:0000256" key="14">
    <source>
        <dbReference type="ARBA" id="ARBA00023235"/>
    </source>
</evidence>
<dbReference type="InterPro" id="IPR036388">
    <property type="entry name" value="WH-like_DNA-bd_sf"/>
</dbReference>
<keyword evidence="6" id="KW-0227">DNA damage</keyword>
<dbReference type="Gene3D" id="3.40.50.300">
    <property type="entry name" value="P-loop containing nucleotide triphosphate hydrolases"/>
    <property type="match status" value="2"/>
</dbReference>
<evidence type="ECO:0000256" key="6">
    <source>
        <dbReference type="ARBA" id="ARBA00022763"/>
    </source>
</evidence>
<evidence type="ECO:0000256" key="1">
    <source>
        <dbReference type="ARBA" id="ARBA00001946"/>
    </source>
</evidence>
<keyword evidence="9" id="KW-0862">Zinc</keyword>
<dbReference type="GO" id="GO:0005737">
    <property type="term" value="C:cytoplasm"/>
    <property type="evidence" value="ECO:0007669"/>
    <property type="project" value="TreeGrafter"/>
</dbReference>
<evidence type="ECO:0000256" key="11">
    <source>
        <dbReference type="ARBA" id="ARBA00023125"/>
    </source>
</evidence>
<evidence type="ECO:0000313" key="21">
    <source>
        <dbReference type="Proteomes" id="UP000218387"/>
    </source>
</evidence>
<dbReference type="InterPro" id="IPR011545">
    <property type="entry name" value="DEAD/DEAH_box_helicase_dom"/>
</dbReference>
<dbReference type="KEGG" id="emt:CPZ25_012615"/>
<comment type="cofactor">
    <cofactor evidence="2">
        <name>Zn(2+)</name>
        <dbReference type="ChEBI" id="CHEBI:29105"/>
    </cofactor>
</comment>
<dbReference type="GO" id="GO:0009378">
    <property type="term" value="F:four-way junction helicase activity"/>
    <property type="evidence" value="ECO:0007669"/>
    <property type="project" value="TreeGrafter"/>
</dbReference>
<dbReference type="InterPro" id="IPR006293">
    <property type="entry name" value="DNA_helicase_ATP-dep_RecQ_bac"/>
</dbReference>
<keyword evidence="10" id="KW-0067">ATP-binding</keyword>
<evidence type="ECO:0000259" key="19">
    <source>
        <dbReference type="PROSITE" id="PS51194"/>
    </source>
</evidence>
<dbReference type="Gene3D" id="1.10.150.80">
    <property type="entry name" value="HRDC domain"/>
    <property type="match status" value="1"/>
</dbReference>
<dbReference type="SMART" id="SM00341">
    <property type="entry name" value="HRDC"/>
    <property type="match status" value="1"/>
</dbReference>
<dbReference type="GO" id="GO:0006310">
    <property type="term" value="P:DNA recombination"/>
    <property type="evidence" value="ECO:0007669"/>
    <property type="project" value="UniProtKB-UniRule"/>
</dbReference>
<keyword evidence="5" id="KW-0547">Nucleotide-binding</keyword>
<evidence type="ECO:0000256" key="7">
    <source>
        <dbReference type="ARBA" id="ARBA00022801"/>
    </source>
</evidence>
<dbReference type="RefSeq" id="WP_096918741.1">
    <property type="nucleotide sequence ID" value="NZ_CP029487.1"/>
</dbReference>
<dbReference type="SMART" id="SM00487">
    <property type="entry name" value="DEXDc"/>
    <property type="match status" value="1"/>
</dbReference>
<keyword evidence="12" id="KW-0233">DNA recombination</keyword>
<feature type="domain" description="HRDC" evidence="17">
    <location>
        <begin position="535"/>
        <end position="613"/>
    </location>
</feature>
<dbReference type="Pfam" id="PF16124">
    <property type="entry name" value="RecQ_Zn_bind"/>
    <property type="match status" value="1"/>
</dbReference>
<evidence type="ECO:0000256" key="15">
    <source>
        <dbReference type="ARBA" id="ARBA00034617"/>
    </source>
</evidence>
<dbReference type="InterPro" id="IPR010997">
    <property type="entry name" value="HRDC-like_sf"/>
</dbReference>
<dbReference type="SMART" id="SM00956">
    <property type="entry name" value="RQC"/>
    <property type="match status" value="1"/>
</dbReference>
<evidence type="ECO:0000256" key="8">
    <source>
        <dbReference type="ARBA" id="ARBA00022806"/>
    </source>
</evidence>
<dbReference type="AlphaFoldDB" id="A0A4P9C981"/>
<keyword evidence="8 20" id="KW-0347">Helicase</keyword>
<dbReference type="GO" id="GO:0005524">
    <property type="term" value="F:ATP binding"/>
    <property type="evidence" value="ECO:0007669"/>
    <property type="project" value="UniProtKB-KW"/>
</dbReference>
<evidence type="ECO:0000256" key="16">
    <source>
        <dbReference type="NCBIfam" id="TIGR01389"/>
    </source>
</evidence>
<evidence type="ECO:0000259" key="17">
    <source>
        <dbReference type="PROSITE" id="PS50967"/>
    </source>
</evidence>
<dbReference type="CDD" id="cd18794">
    <property type="entry name" value="SF2_C_RecQ"/>
    <property type="match status" value="1"/>
</dbReference>
<dbReference type="PROSITE" id="PS51194">
    <property type="entry name" value="HELICASE_CTER"/>
    <property type="match status" value="1"/>
</dbReference>
<keyword evidence="4" id="KW-0479">Metal-binding</keyword>
<dbReference type="InterPro" id="IPR004589">
    <property type="entry name" value="DNA_helicase_ATP-dep_RecQ"/>
</dbReference>
<evidence type="ECO:0000256" key="13">
    <source>
        <dbReference type="ARBA" id="ARBA00023204"/>
    </source>
</evidence>
<keyword evidence="7" id="KW-0378">Hydrolase</keyword>
<dbReference type="InterPro" id="IPR027417">
    <property type="entry name" value="P-loop_NTPase"/>
</dbReference>
<comment type="similarity">
    <text evidence="3">Belongs to the helicase family. RecQ subfamily.</text>
</comment>
<dbReference type="GO" id="GO:0009432">
    <property type="term" value="P:SOS response"/>
    <property type="evidence" value="ECO:0007669"/>
    <property type="project" value="UniProtKB-UniRule"/>
</dbReference>
<dbReference type="EC" id="5.6.2.4" evidence="16"/>
<gene>
    <name evidence="20" type="primary">recQ</name>
    <name evidence="20" type="ORF">CPZ25_012615</name>
</gene>
<dbReference type="GO" id="GO:0016787">
    <property type="term" value="F:hydrolase activity"/>
    <property type="evidence" value="ECO:0007669"/>
    <property type="project" value="UniProtKB-KW"/>
</dbReference>
<dbReference type="EMBL" id="CP029487">
    <property type="protein sequence ID" value="QCT72129.1"/>
    <property type="molecule type" value="Genomic_DNA"/>
</dbReference>
<dbReference type="NCBIfam" id="TIGR00614">
    <property type="entry name" value="recQ_fam"/>
    <property type="match status" value="1"/>
</dbReference>
<proteinExistence type="inferred from homology"/>
<dbReference type="CDD" id="cd17920">
    <property type="entry name" value="DEXHc_RecQ"/>
    <property type="match status" value="1"/>
</dbReference>
<dbReference type="SUPFAM" id="SSF52540">
    <property type="entry name" value="P-loop containing nucleoside triphosphate hydrolases"/>
    <property type="match status" value="2"/>
</dbReference>
<organism evidence="20 21">
    <name type="scientific">Eubacterium maltosivorans</name>
    <dbReference type="NCBI Taxonomy" id="2041044"/>
    <lineage>
        <taxon>Bacteria</taxon>
        <taxon>Bacillati</taxon>
        <taxon>Bacillota</taxon>
        <taxon>Clostridia</taxon>
        <taxon>Eubacteriales</taxon>
        <taxon>Eubacteriaceae</taxon>
        <taxon>Eubacterium</taxon>
    </lineage>
</organism>
<dbReference type="GO" id="GO:0006281">
    <property type="term" value="P:DNA repair"/>
    <property type="evidence" value="ECO:0007669"/>
    <property type="project" value="UniProtKB-KW"/>
</dbReference>
<protein>
    <recommendedName>
        <fullName evidence="16">DNA helicase RecQ</fullName>
        <ecNumber evidence="16">5.6.2.4</ecNumber>
    </recommendedName>
</protein>
<comment type="cofactor">
    <cofactor evidence="1">
        <name>Mg(2+)</name>
        <dbReference type="ChEBI" id="CHEBI:18420"/>
    </cofactor>
</comment>
<dbReference type="Pfam" id="PF00270">
    <property type="entry name" value="DEAD"/>
    <property type="match status" value="1"/>
</dbReference>
<evidence type="ECO:0000256" key="4">
    <source>
        <dbReference type="ARBA" id="ARBA00022723"/>
    </source>
</evidence>
<dbReference type="GO" id="GO:0043590">
    <property type="term" value="C:bacterial nucleoid"/>
    <property type="evidence" value="ECO:0007669"/>
    <property type="project" value="TreeGrafter"/>
</dbReference>
<evidence type="ECO:0000256" key="2">
    <source>
        <dbReference type="ARBA" id="ARBA00001947"/>
    </source>
</evidence>
<dbReference type="GO" id="GO:0046872">
    <property type="term" value="F:metal ion binding"/>
    <property type="evidence" value="ECO:0007669"/>
    <property type="project" value="UniProtKB-KW"/>
</dbReference>
<evidence type="ECO:0000256" key="12">
    <source>
        <dbReference type="ARBA" id="ARBA00023172"/>
    </source>
</evidence>
<dbReference type="InterPro" id="IPR001650">
    <property type="entry name" value="Helicase_C-like"/>
</dbReference>
<dbReference type="InterPro" id="IPR032284">
    <property type="entry name" value="RecQ_Zn-bd"/>
</dbReference>
<dbReference type="InterPro" id="IPR018982">
    <property type="entry name" value="RQC_domain"/>
</dbReference>
<dbReference type="GO" id="GO:0030894">
    <property type="term" value="C:replisome"/>
    <property type="evidence" value="ECO:0007669"/>
    <property type="project" value="TreeGrafter"/>
</dbReference>